<dbReference type="STRING" id="68223.GCA_002028425_02589"/>
<comment type="caution">
    <text evidence="2">The sequence shown here is derived from an EMBL/GenBank/DDBJ whole genome shotgun (WGS) entry which is preliminary data.</text>
</comment>
<evidence type="ECO:0000313" key="2">
    <source>
        <dbReference type="EMBL" id="KJY38143.1"/>
    </source>
</evidence>
<proteinExistence type="predicted"/>
<evidence type="ECO:0000256" key="1">
    <source>
        <dbReference type="SAM" id="Phobius"/>
    </source>
</evidence>
<accession>A0A0F4JWM5</accession>
<dbReference type="OrthoDB" id="4558116at2"/>
<reference evidence="2 3" key="1">
    <citation type="submission" date="2015-02" db="EMBL/GenBank/DDBJ databases">
        <authorList>
            <person name="Ju K.-S."/>
            <person name="Doroghazi J.R."/>
            <person name="Metcalf W."/>
        </authorList>
    </citation>
    <scope>NUCLEOTIDE SEQUENCE [LARGE SCALE GENOMIC DNA]</scope>
    <source>
        <strain evidence="2 3">NRRL ISP-5550</strain>
    </source>
</reference>
<dbReference type="EMBL" id="JZWV01000076">
    <property type="protein sequence ID" value="KJY38143.1"/>
    <property type="molecule type" value="Genomic_DNA"/>
</dbReference>
<protein>
    <submittedName>
        <fullName evidence="2">Uncharacterized protein</fullName>
    </submittedName>
</protein>
<feature type="transmembrane region" description="Helical" evidence="1">
    <location>
        <begin position="48"/>
        <end position="68"/>
    </location>
</feature>
<keyword evidence="1" id="KW-0812">Transmembrane</keyword>
<name>A0A0F4JWM5_9ACTN</name>
<dbReference type="AlphaFoldDB" id="A0A0F4JWM5"/>
<organism evidence="2 3">
    <name type="scientific">Streptomyces katrae</name>
    <dbReference type="NCBI Taxonomy" id="68223"/>
    <lineage>
        <taxon>Bacteria</taxon>
        <taxon>Bacillati</taxon>
        <taxon>Actinomycetota</taxon>
        <taxon>Actinomycetes</taxon>
        <taxon>Kitasatosporales</taxon>
        <taxon>Streptomycetaceae</taxon>
        <taxon>Streptomyces</taxon>
    </lineage>
</organism>
<dbReference type="RefSeq" id="WP_045945971.1">
    <property type="nucleotide sequence ID" value="NZ_JZWV01000076.1"/>
</dbReference>
<sequence length="91" mass="9523">MTPAKTAPRPDFASATLPRHLVRGALGFGSLALAAVLLPYAWPVSLALLPAGLLALRGCPMCWAVGLAQTLSRGRLQRTCEDGRCTLTPAP</sequence>
<keyword evidence="1" id="KW-0472">Membrane</keyword>
<keyword evidence="1" id="KW-1133">Transmembrane helix</keyword>
<dbReference type="Proteomes" id="UP000033551">
    <property type="component" value="Unassembled WGS sequence"/>
</dbReference>
<feature type="transmembrane region" description="Helical" evidence="1">
    <location>
        <begin position="21"/>
        <end position="42"/>
    </location>
</feature>
<evidence type="ECO:0000313" key="3">
    <source>
        <dbReference type="Proteomes" id="UP000033551"/>
    </source>
</evidence>
<gene>
    <name evidence="2" type="ORF">VR44_04115</name>
</gene>
<keyword evidence="3" id="KW-1185">Reference proteome</keyword>
<dbReference type="PATRIC" id="fig|68223.7.peg.111"/>